<feature type="chain" id="PRO_5019745104" description="Secreted protein" evidence="1">
    <location>
        <begin position="16"/>
        <end position="71"/>
    </location>
</feature>
<name>A0A485PJR1_LYNPA</name>
<gene>
    <name evidence="2" type="ORF">LYPA_23C014960</name>
</gene>
<dbReference type="Proteomes" id="UP000386466">
    <property type="component" value="Unassembled WGS sequence"/>
</dbReference>
<protein>
    <recommendedName>
        <fullName evidence="4">Secreted protein</fullName>
    </recommendedName>
</protein>
<sequence length="71" mass="7875">MLLVVAVLWLQGYFAELKCCLEQPLRAGGPNEVFGVCSRASESGAPTDEEQVDGLEREVMMVHGRDWIHTV</sequence>
<dbReference type="AlphaFoldDB" id="A0A485PJR1"/>
<keyword evidence="1" id="KW-0732">Signal</keyword>
<evidence type="ECO:0008006" key="4">
    <source>
        <dbReference type="Google" id="ProtNLM"/>
    </source>
</evidence>
<organism evidence="2 3">
    <name type="scientific">Lynx pardinus</name>
    <name type="common">Iberian lynx</name>
    <name type="synonym">Felis pardina</name>
    <dbReference type="NCBI Taxonomy" id="191816"/>
    <lineage>
        <taxon>Eukaryota</taxon>
        <taxon>Metazoa</taxon>
        <taxon>Chordata</taxon>
        <taxon>Craniata</taxon>
        <taxon>Vertebrata</taxon>
        <taxon>Euteleostomi</taxon>
        <taxon>Mammalia</taxon>
        <taxon>Eutheria</taxon>
        <taxon>Laurasiatheria</taxon>
        <taxon>Carnivora</taxon>
        <taxon>Feliformia</taxon>
        <taxon>Felidae</taxon>
        <taxon>Felinae</taxon>
        <taxon>Lynx</taxon>
    </lineage>
</organism>
<evidence type="ECO:0000313" key="3">
    <source>
        <dbReference type="Proteomes" id="UP000386466"/>
    </source>
</evidence>
<reference evidence="2 3" key="1">
    <citation type="submission" date="2019-01" db="EMBL/GenBank/DDBJ databases">
        <authorList>
            <person name="Alioto T."/>
            <person name="Alioto T."/>
        </authorList>
    </citation>
    <scope>NUCLEOTIDE SEQUENCE [LARGE SCALE GENOMIC DNA]</scope>
</reference>
<dbReference type="EMBL" id="CAAGRJ010036725">
    <property type="protein sequence ID" value="VFV45057.1"/>
    <property type="molecule type" value="Genomic_DNA"/>
</dbReference>
<proteinExistence type="predicted"/>
<feature type="signal peptide" evidence="1">
    <location>
        <begin position="1"/>
        <end position="15"/>
    </location>
</feature>
<keyword evidence="3" id="KW-1185">Reference proteome</keyword>
<evidence type="ECO:0000256" key="1">
    <source>
        <dbReference type="SAM" id="SignalP"/>
    </source>
</evidence>
<accession>A0A485PJR1</accession>
<evidence type="ECO:0000313" key="2">
    <source>
        <dbReference type="EMBL" id="VFV45057.1"/>
    </source>
</evidence>